<dbReference type="RefSeq" id="WP_093916365.1">
    <property type="nucleotide sequence ID" value="NZ_FPAJ01000003.1"/>
</dbReference>
<evidence type="ECO:0000313" key="2">
    <source>
        <dbReference type="Proteomes" id="UP000199239"/>
    </source>
</evidence>
<proteinExistence type="predicted"/>
<keyword evidence="2" id="KW-1185">Reference proteome</keyword>
<name>A0A1I6TBK4_9RHOB</name>
<dbReference type="AlphaFoldDB" id="A0A1I6TBK4"/>
<dbReference type="OrthoDB" id="7874863at2"/>
<accession>A0A1I6TBK4</accession>
<dbReference type="STRING" id="394264.SAMN04488040_2163"/>
<protein>
    <submittedName>
        <fullName evidence="1">Uncharacterized protein</fullName>
    </submittedName>
</protein>
<organism evidence="1 2">
    <name type="scientific">Sulfitobacter marinus</name>
    <dbReference type="NCBI Taxonomy" id="394264"/>
    <lineage>
        <taxon>Bacteria</taxon>
        <taxon>Pseudomonadati</taxon>
        <taxon>Pseudomonadota</taxon>
        <taxon>Alphaproteobacteria</taxon>
        <taxon>Rhodobacterales</taxon>
        <taxon>Roseobacteraceae</taxon>
        <taxon>Sulfitobacter</taxon>
    </lineage>
</organism>
<sequence>MAIITQNDAFITAEVMALITRERERALSFREWKHRLTGFGYHVRDTENGHILETLPHHVKVCSLPPELCA</sequence>
<evidence type="ECO:0000313" key="1">
    <source>
        <dbReference type="EMBL" id="SFS86565.1"/>
    </source>
</evidence>
<dbReference type="Proteomes" id="UP000199239">
    <property type="component" value="Unassembled WGS sequence"/>
</dbReference>
<reference evidence="2" key="1">
    <citation type="submission" date="2016-10" db="EMBL/GenBank/DDBJ databases">
        <authorList>
            <person name="Varghese N."/>
            <person name="Submissions S."/>
        </authorList>
    </citation>
    <scope>NUCLEOTIDE SEQUENCE [LARGE SCALE GENOMIC DNA]</scope>
    <source>
        <strain evidence="2">DSM 23422</strain>
    </source>
</reference>
<dbReference type="EMBL" id="FPAJ01000003">
    <property type="protein sequence ID" value="SFS86565.1"/>
    <property type="molecule type" value="Genomic_DNA"/>
</dbReference>
<gene>
    <name evidence="1" type="ORF">SAMN04488040_2163</name>
</gene>